<gene>
    <name evidence="3" type="ORF">J5A65_00185</name>
</gene>
<feature type="region of interest" description="Disordered" evidence="1">
    <location>
        <begin position="246"/>
        <end position="314"/>
    </location>
</feature>
<feature type="transmembrane region" description="Helical" evidence="2">
    <location>
        <begin position="483"/>
        <end position="502"/>
    </location>
</feature>
<proteinExistence type="predicted"/>
<feature type="transmembrane region" description="Helical" evidence="2">
    <location>
        <begin position="454"/>
        <end position="477"/>
    </location>
</feature>
<keyword evidence="2" id="KW-0472">Membrane</keyword>
<dbReference type="EMBL" id="CP072384">
    <property type="protein sequence ID" value="QUC08216.1"/>
    <property type="molecule type" value="Genomic_DNA"/>
</dbReference>
<reference evidence="3 4" key="1">
    <citation type="submission" date="2021-03" db="EMBL/GenBank/DDBJ databases">
        <title>Human Oral Microbial Genomes.</title>
        <authorList>
            <person name="Johnston C.D."/>
            <person name="Chen T."/>
            <person name="Dewhirst F.E."/>
        </authorList>
    </citation>
    <scope>NUCLEOTIDE SEQUENCE [LARGE SCALE GENOMIC DNA]</scope>
    <source>
        <strain evidence="3 4">DSMZ 100122</strain>
    </source>
</reference>
<keyword evidence="2" id="KW-0812">Transmembrane</keyword>
<accession>A0ABX7Y5W5</accession>
<organism evidence="3 4">
    <name type="scientific">Arachnia rubra</name>
    <dbReference type="NCBI Taxonomy" id="1547448"/>
    <lineage>
        <taxon>Bacteria</taxon>
        <taxon>Bacillati</taxon>
        <taxon>Actinomycetota</taxon>
        <taxon>Actinomycetes</taxon>
        <taxon>Propionibacteriales</taxon>
        <taxon>Propionibacteriaceae</taxon>
        <taxon>Arachnia</taxon>
    </lineage>
</organism>
<dbReference type="RefSeq" id="WP_212323834.1">
    <property type="nucleotide sequence ID" value="NZ_AP024463.1"/>
</dbReference>
<evidence type="ECO:0000313" key="4">
    <source>
        <dbReference type="Proteomes" id="UP000678513"/>
    </source>
</evidence>
<feature type="compositionally biased region" description="Low complexity" evidence="1">
    <location>
        <begin position="269"/>
        <end position="298"/>
    </location>
</feature>
<protein>
    <submittedName>
        <fullName evidence="3">Uncharacterized protein</fullName>
    </submittedName>
</protein>
<name>A0ABX7Y5W5_9ACTN</name>
<keyword evidence="2" id="KW-1133">Transmembrane helix</keyword>
<evidence type="ECO:0000256" key="1">
    <source>
        <dbReference type="SAM" id="MobiDB-lite"/>
    </source>
</evidence>
<sequence>MSETFWLWQHADATVRGLQKQVKELKQQAEVTAVSSARQRRETSKLRSDLKNMRGSLETRLNALTNAFVAFVELDGIRTQLAAFPQQAEARRFAFQDLGVLLDGESPPQRPDVEGYWLPPAMAALRPDGSVDPDLAAVASQRDPGAAPVFLTIAQAALGAGSTVAAKLPGLLAPDEDGTWATWQLLVWGAVLHGAFGAAALATLQPTFQPLLPDAADWLEWAKTNAGTNNEGDVLDWVTGRLADLNPQEVPGETSRAPDAPGRPDFTMPDSDPSQDSSRRPASIPAAPVIEPEEAAPATSSLPGESGETAEPDAEEVGQALLIQVLQLRIRDGSEDERALLARAEVLEEQFNNPLGASEVPDEVPEKRHAVLDVLRQSALDDQVSRQDRRRLWVLFGEVFVPMAQDFLAEQRPAMPREQVLGYGDLTVDPNGVHDRSKVHALMRRYEAQDPHGLAVRGNGVMWAGVGLCLLAVVILVTSRSALALLLIIAGLGTAATGYFLLQDVKNQRLAIEASKRALGDKIEHTARVAADKYEKAISSHKRRQEWASRFLDVFRSVSAS</sequence>
<dbReference type="Proteomes" id="UP000678513">
    <property type="component" value="Chromosome"/>
</dbReference>
<evidence type="ECO:0000313" key="3">
    <source>
        <dbReference type="EMBL" id="QUC08216.1"/>
    </source>
</evidence>
<evidence type="ECO:0000256" key="2">
    <source>
        <dbReference type="SAM" id="Phobius"/>
    </source>
</evidence>
<keyword evidence="4" id="KW-1185">Reference proteome</keyword>